<feature type="compositionally biased region" description="Low complexity" evidence="1">
    <location>
        <begin position="264"/>
        <end position="276"/>
    </location>
</feature>
<evidence type="ECO:0000313" key="2">
    <source>
        <dbReference type="EMBL" id="RSE25114.1"/>
    </source>
</evidence>
<feature type="compositionally biased region" description="Polar residues" evidence="1">
    <location>
        <begin position="115"/>
        <end position="135"/>
    </location>
</feature>
<feature type="compositionally biased region" description="Basic and acidic residues" evidence="1">
    <location>
        <begin position="298"/>
        <end position="312"/>
    </location>
</feature>
<accession>A0A3R9EZD2</accession>
<reference evidence="2 3" key="1">
    <citation type="submission" date="2018-10" db="EMBL/GenBank/DDBJ databases">
        <title>Transmission dynamics of multidrug resistant bacteria on intensive care unit surfaces.</title>
        <authorList>
            <person name="D'Souza A.W."/>
            <person name="Potter R.F."/>
            <person name="Wallace M."/>
            <person name="Shupe A."/>
            <person name="Patel S."/>
            <person name="Sun S."/>
            <person name="Gul D."/>
            <person name="Kwon J.H."/>
            <person name="Andleeb S."/>
            <person name="Burnham C.-A.D."/>
            <person name="Dantas G."/>
        </authorList>
    </citation>
    <scope>NUCLEOTIDE SEQUENCE [LARGE SCALE GENOMIC DNA]</scope>
    <source>
        <strain evidence="2 3">AJ_385</strain>
    </source>
</reference>
<dbReference type="InterPro" id="IPR010781">
    <property type="entry name" value="DUF1376"/>
</dbReference>
<dbReference type="RefSeq" id="WP_125273666.1">
    <property type="nucleotide sequence ID" value="NZ_JBNRUP010000003.1"/>
</dbReference>
<evidence type="ECO:0000256" key="1">
    <source>
        <dbReference type="SAM" id="MobiDB-lite"/>
    </source>
</evidence>
<name>A0A3R9EZD2_ACIJO</name>
<sequence length="312" mass="35899">MNYYQHHIGDFNNATRHLSLVERAIYRDLLDMYYDTEQPLDASNLDRLARRVQCSTDEQVKALQYVLDEFFTLNDGLYINNRCEREIAEYHGKRKQASEAGKASAKKRAAKKQQDPNGGSSQVELTNNESSTTVENPLDENLTDEQLTINHEPVTNIIDSSSNPCEENFPLPAIQFSQYKSEDHKRYSILECVNQYSLQNDFIELGRQRFCEVQIQDLISMFTNFGDFFSAKGEESKNTPSLWLVKWYTWIQNNKDATKRQRESQSTPQKPKSQSSAGNRTQGEVNEWLSEIGGEDTPSIRDVHEVEGVKYA</sequence>
<feature type="region of interest" description="Disordered" evidence="1">
    <location>
        <begin position="91"/>
        <end position="140"/>
    </location>
</feature>
<comment type="caution">
    <text evidence="2">The sequence shown here is derived from an EMBL/GenBank/DDBJ whole genome shotgun (WGS) entry which is preliminary data.</text>
</comment>
<dbReference type="AlphaFoldDB" id="A0A3R9EZD2"/>
<protein>
    <submittedName>
        <fullName evidence="2">DUF1376 domain-containing protein</fullName>
    </submittedName>
</protein>
<dbReference type="EMBL" id="RHXE01000007">
    <property type="protein sequence ID" value="RSE25114.1"/>
    <property type="molecule type" value="Genomic_DNA"/>
</dbReference>
<dbReference type="Proteomes" id="UP000277537">
    <property type="component" value="Unassembled WGS sequence"/>
</dbReference>
<evidence type="ECO:0000313" key="3">
    <source>
        <dbReference type="Proteomes" id="UP000277537"/>
    </source>
</evidence>
<feature type="region of interest" description="Disordered" evidence="1">
    <location>
        <begin position="257"/>
        <end position="312"/>
    </location>
</feature>
<proteinExistence type="predicted"/>
<dbReference type="Pfam" id="PF07120">
    <property type="entry name" value="DUF1376"/>
    <property type="match status" value="1"/>
</dbReference>
<organism evidence="2 3">
    <name type="scientific">Acinetobacter johnsonii</name>
    <dbReference type="NCBI Taxonomy" id="40214"/>
    <lineage>
        <taxon>Bacteria</taxon>
        <taxon>Pseudomonadati</taxon>
        <taxon>Pseudomonadota</taxon>
        <taxon>Gammaproteobacteria</taxon>
        <taxon>Moraxellales</taxon>
        <taxon>Moraxellaceae</taxon>
        <taxon>Acinetobacter</taxon>
    </lineage>
</organism>
<gene>
    <name evidence="2" type="ORF">EGT73_05175</name>
</gene>